<dbReference type="SMART" id="SM00382">
    <property type="entry name" value="AAA"/>
    <property type="match status" value="1"/>
</dbReference>
<dbReference type="InterPro" id="IPR025944">
    <property type="entry name" value="Sigma_54_int_dom_CS"/>
</dbReference>
<dbReference type="InterPro" id="IPR002078">
    <property type="entry name" value="Sigma_54_int"/>
</dbReference>
<keyword evidence="2" id="KW-0058">Aromatic hydrocarbons catabolism</keyword>
<dbReference type="InterPro" id="IPR003593">
    <property type="entry name" value="AAA+_ATPase"/>
</dbReference>
<dbReference type="GO" id="GO:0006355">
    <property type="term" value="P:regulation of DNA-templated transcription"/>
    <property type="evidence" value="ECO:0007669"/>
    <property type="project" value="InterPro"/>
</dbReference>
<protein>
    <recommendedName>
        <fullName evidence="6">HTH-type transcriptional regulatory protein TyrR</fullName>
    </recommendedName>
</protein>
<evidence type="ECO:0000256" key="4">
    <source>
        <dbReference type="ARBA" id="ARBA00023015"/>
    </source>
</evidence>
<comment type="caution">
    <text evidence="10">The sequence shown here is derived from an EMBL/GenBank/DDBJ whole genome shotgun (WGS) entry which is preliminary data.</text>
</comment>
<reference evidence="11" key="1">
    <citation type="submission" date="2016-06" db="EMBL/GenBank/DDBJ databases">
        <authorList>
            <person name="Nascimento L."/>
            <person name="Pereira R.V."/>
            <person name="Martins L.F."/>
            <person name="Quaggio R.B."/>
            <person name="Silva A.M."/>
            <person name="Setubal J.C."/>
        </authorList>
    </citation>
    <scope>NUCLEOTIDE SEQUENCE [LARGE SCALE GENOMIC DNA]</scope>
</reference>
<dbReference type="InterPro" id="IPR030828">
    <property type="entry name" value="HTH_TyrR"/>
</dbReference>
<dbReference type="GO" id="GO:0005524">
    <property type="term" value="F:ATP binding"/>
    <property type="evidence" value="ECO:0007669"/>
    <property type="project" value="UniProtKB-KW"/>
</dbReference>
<dbReference type="SMART" id="SM00091">
    <property type="entry name" value="PAS"/>
    <property type="match status" value="1"/>
</dbReference>
<dbReference type="Pfam" id="PF00158">
    <property type="entry name" value="Sigma54_activat"/>
    <property type="match status" value="1"/>
</dbReference>
<feature type="domain" description="Sigma-54 factor interaction" evidence="7">
    <location>
        <begin position="157"/>
        <end position="387"/>
    </location>
</feature>
<dbReference type="CDD" id="cd00009">
    <property type="entry name" value="AAA"/>
    <property type="match status" value="1"/>
</dbReference>
<dbReference type="Pfam" id="PF13426">
    <property type="entry name" value="PAS_9"/>
    <property type="match status" value="1"/>
</dbReference>
<dbReference type="PROSITE" id="PS00688">
    <property type="entry name" value="SIGMA54_INTERACT_3"/>
    <property type="match status" value="1"/>
</dbReference>
<dbReference type="PROSITE" id="PS50112">
    <property type="entry name" value="PAS"/>
    <property type="match status" value="1"/>
</dbReference>
<sequence length="484" mass="54893">MVRRLHEMTPGEAELLLQQLIENAYDGIYITDAEGRTEWYNQAFLRISGLSPEQLDNHTVHQLLANGWIPNSCVIKTLESGQSANEIIKYYNGSEALVTSVPVYNDDGRLIRVIANVRDLSELNRLRRELERSQQIRAIQSQTLEKVTVAGQEGKSFVYQSDTMEKIVDLAMRIANFNTPVLLLGESGVGKDVLAHFIHQLSERSRTGSFVKINCGAIPENLLESELFGYEAGAFTGARQKGKPGLFEVAHQGTLFLDEIGEIPLSIQVKLLGVLQDGKIQRVGGLTPIDIDARVITATNANLLQLVQERRFRKDLYYRINVISISIPPLRERPEDILALILFFLKEFNQKYHSNKTMDAQLIKAMLEYSWPGNVRELRNTVERLVVVSEGDHIGLDDLPEPIQEEIRPLGVREALEAMPQGAPDIQISMQQLQHAEGLRHIMERLEKEVLAYYLQRYRPLKVCAERLGIDLSTLMRKKKRYGL</sequence>
<dbReference type="InterPro" id="IPR000700">
    <property type="entry name" value="PAS-assoc_C"/>
</dbReference>
<dbReference type="Gene3D" id="3.40.50.300">
    <property type="entry name" value="P-loop containing nucleotide triphosphate hydrolases"/>
    <property type="match status" value="1"/>
</dbReference>
<evidence type="ECO:0000256" key="3">
    <source>
        <dbReference type="ARBA" id="ARBA00022840"/>
    </source>
</evidence>
<keyword evidence="1" id="KW-0547">Nucleotide-binding</keyword>
<dbReference type="InterPro" id="IPR025662">
    <property type="entry name" value="Sigma_54_int_dom_ATP-bd_1"/>
</dbReference>
<dbReference type="EMBL" id="LZRT01000010">
    <property type="protein sequence ID" value="OUM90776.1"/>
    <property type="molecule type" value="Genomic_DNA"/>
</dbReference>
<feature type="domain" description="PAS" evidence="8">
    <location>
        <begin position="13"/>
        <end position="55"/>
    </location>
</feature>
<evidence type="ECO:0000259" key="9">
    <source>
        <dbReference type="PROSITE" id="PS50113"/>
    </source>
</evidence>
<dbReference type="PROSITE" id="PS00675">
    <property type="entry name" value="SIGMA54_INTERACT_1"/>
    <property type="match status" value="1"/>
</dbReference>
<dbReference type="Pfam" id="PF25601">
    <property type="entry name" value="AAA_lid_14"/>
    <property type="match status" value="1"/>
</dbReference>
<keyword evidence="5" id="KW-0804">Transcription</keyword>
<dbReference type="InterPro" id="IPR027417">
    <property type="entry name" value="P-loop_NTPase"/>
</dbReference>
<dbReference type="Pfam" id="PF18024">
    <property type="entry name" value="HTH_50"/>
    <property type="match status" value="1"/>
</dbReference>
<evidence type="ECO:0000259" key="8">
    <source>
        <dbReference type="PROSITE" id="PS50112"/>
    </source>
</evidence>
<dbReference type="Gene3D" id="1.10.8.60">
    <property type="match status" value="1"/>
</dbReference>
<gene>
    <name evidence="10" type="ORF">BAA01_07300</name>
</gene>
<dbReference type="GO" id="GO:0003677">
    <property type="term" value="F:DNA binding"/>
    <property type="evidence" value="ECO:0007669"/>
    <property type="project" value="UniProtKB-KW"/>
</dbReference>
<dbReference type="Gene3D" id="1.10.10.60">
    <property type="entry name" value="Homeodomain-like"/>
    <property type="match status" value="1"/>
</dbReference>
<keyword evidence="3" id="KW-0067">ATP-binding</keyword>
<dbReference type="SUPFAM" id="SSF55785">
    <property type="entry name" value="PYP-like sensor domain (PAS domain)"/>
    <property type="match status" value="1"/>
</dbReference>
<dbReference type="InterPro" id="IPR058031">
    <property type="entry name" value="AAA_lid_NorR"/>
</dbReference>
<dbReference type="FunFam" id="3.40.50.300:FF:000006">
    <property type="entry name" value="DNA-binding transcriptional regulator NtrC"/>
    <property type="match status" value="1"/>
</dbReference>
<evidence type="ECO:0000313" key="10">
    <source>
        <dbReference type="EMBL" id="OUM90776.1"/>
    </source>
</evidence>
<accession>A0A1Y3PXD4</accession>
<evidence type="ECO:0000256" key="5">
    <source>
        <dbReference type="ARBA" id="ARBA00023163"/>
    </source>
</evidence>
<dbReference type="InterPro" id="IPR035965">
    <property type="entry name" value="PAS-like_dom_sf"/>
</dbReference>
<dbReference type="PROSITE" id="PS50113">
    <property type="entry name" value="PAC"/>
    <property type="match status" value="1"/>
</dbReference>
<dbReference type="Proteomes" id="UP000196475">
    <property type="component" value="Unassembled WGS sequence"/>
</dbReference>
<dbReference type="NCBIfam" id="TIGR00229">
    <property type="entry name" value="sensory_box"/>
    <property type="match status" value="1"/>
</dbReference>
<dbReference type="PROSITE" id="PS50045">
    <property type="entry name" value="SIGMA54_INTERACT_4"/>
    <property type="match status" value="1"/>
</dbReference>
<dbReference type="InterPro" id="IPR000014">
    <property type="entry name" value="PAS"/>
</dbReference>
<keyword evidence="4" id="KW-0805">Transcription regulation</keyword>
<dbReference type="PANTHER" id="PTHR32071">
    <property type="entry name" value="TRANSCRIPTIONAL REGULATORY PROTEIN"/>
    <property type="match status" value="1"/>
</dbReference>
<dbReference type="CDD" id="cd00130">
    <property type="entry name" value="PAS"/>
    <property type="match status" value="1"/>
</dbReference>
<evidence type="ECO:0000259" key="7">
    <source>
        <dbReference type="PROSITE" id="PS50045"/>
    </source>
</evidence>
<organism evidence="10 11">
    <name type="scientific">Bacillus thermozeamaize</name>
    <dbReference type="NCBI Taxonomy" id="230954"/>
    <lineage>
        <taxon>Bacteria</taxon>
        <taxon>Bacillati</taxon>
        <taxon>Bacillota</taxon>
        <taxon>Bacilli</taxon>
        <taxon>Bacillales</taxon>
        <taxon>Bacillaceae</taxon>
        <taxon>Bacillus</taxon>
    </lineage>
</organism>
<proteinExistence type="predicted"/>
<dbReference type="Gene3D" id="3.30.450.20">
    <property type="entry name" value="PAS domain"/>
    <property type="match status" value="1"/>
</dbReference>
<dbReference type="InterPro" id="IPR009057">
    <property type="entry name" value="Homeodomain-like_sf"/>
</dbReference>
<dbReference type="SUPFAM" id="SSF46689">
    <property type="entry name" value="Homeodomain-like"/>
    <property type="match status" value="1"/>
</dbReference>
<evidence type="ECO:0000256" key="2">
    <source>
        <dbReference type="ARBA" id="ARBA00022797"/>
    </source>
</evidence>
<evidence type="ECO:0000313" key="11">
    <source>
        <dbReference type="Proteomes" id="UP000196475"/>
    </source>
</evidence>
<feature type="domain" description="PAC" evidence="9">
    <location>
        <begin position="81"/>
        <end position="132"/>
    </location>
</feature>
<dbReference type="SUPFAM" id="SSF52540">
    <property type="entry name" value="P-loop containing nucleoside triphosphate hydrolases"/>
    <property type="match status" value="1"/>
</dbReference>
<name>A0A1Y3PXD4_9BACI</name>
<dbReference type="AlphaFoldDB" id="A0A1Y3PXD4"/>
<dbReference type="PANTHER" id="PTHR32071:SF57">
    <property type="entry name" value="C4-DICARBOXYLATE TRANSPORT TRANSCRIPTIONAL REGULATORY PROTEIN DCTD"/>
    <property type="match status" value="1"/>
</dbReference>
<evidence type="ECO:0000256" key="1">
    <source>
        <dbReference type="ARBA" id="ARBA00022741"/>
    </source>
</evidence>
<evidence type="ECO:0000256" key="6">
    <source>
        <dbReference type="ARBA" id="ARBA00029500"/>
    </source>
</evidence>